<dbReference type="PROSITE" id="PS50198">
    <property type="entry name" value="PPIC_PPIASE_2"/>
    <property type="match status" value="1"/>
</dbReference>
<dbReference type="GO" id="GO:0003755">
    <property type="term" value="F:peptidyl-prolyl cis-trans isomerase activity"/>
    <property type="evidence" value="ECO:0007669"/>
    <property type="project" value="UniProtKB-KW"/>
</dbReference>
<accession>A0A3N0IJC9</accession>
<feature type="region of interest" description="Disordered" evidence="2">
    <location>
        <begin position="347"/>
        <end position="393"/>
    </location>
</feature>
<feature type="domain" description="PpiC" evidence="4">
    <location>
        <begin position="193"/>
        <end position="286"/>
    </location>
</feature>
<dbReference type="PROSITE" id="PS01096">
    <property type="entry name" value="PPIC_PPIASE_1"/>
    <property type="match status" value="1"/>
</dbReference>
<dbReference type="SUPFAM" id="SSF54534">
    <property type="entry name" value="FKBP-like"/>
    <property type="match status" value="1"/>
</dbReference>
<name>A0A3N0IJC9_9ACTN</name>
<dbReference type="GeneID" id="98662722"/>
<dbReference type="InterPro" id="IPR027304">
    <property type="entry name" value="Trigger_fact/SurA_dom_sf"/>
</dbReference>
<evidence type="ECO:0000313" key="6">
    <source>
        <dbReference type="Proteomes" id="UP000271472"/>
    </source>
</evidence>
<reference evidence="6" key="1">
    <citation type="submission" date="2018-05" db="EMBL/GenBank/DDBJ databases">
        <title>Genome Sequencing of selected type strains of the family Eggerthellaceae.</title>
        <authorList>
            <person name="Danylec N."/>
            <person name="Stoll D.A."/>
            <person name="Doetsch A."/>
            <person name="Huch M."/>
        </authorList>
    </citation>
    <scope>NUCLEOTIDE SEQUENCE [LARGE SCALE GENOMIC DNA]</scope>
    <source>
        <strain evidence="6">DSM 22006</strain>
    </source>
</reference>
<feature type="compositionally biased region" description="Low complexity" evidence="2">
    <location>
        <begin position="355"/>
        <end position="376"/>
    </location>
</feature>
<dbReference type="OrthoDB" id="14196at2"/>
<dbReference type="RefSeq" id="WP_123218889.1">
    <property type="nucleotide sequence ID" value="NZ_JACHYQ010000001.1"/>
</dbReference>
<keyword evidence="3" id="KW-0732">Signal</keyword>
<organism evidence="5 6">
    <name type="scientific">Slackia isoflavoniconvertens</name>
    <dbReference type="NCBI Taxonomy" id="572010"/>
    <lineage>
        <taxon>Bacteria</taxon>
        <taxon>Bacillati</taxon>
        <taxon>Actinomycetota</taxon>
        <taxon>Coriobacteriia</taxon>
        <taxon>Eggerthellales</taxon>
        <taxon>Eggerthellaceae</taxon>
        <taxon>Slackia</taxon>
    </lineage>
</organism>
<proteinExistence type="predicted"/>
<dbReference type="PANTHER" id="PTHR47245:SF2">
    <property type="entry name" value="PEPTIDYL-PROLYL CIS-TRANS ISOMERASE HP_0175-RELATED"/>
    <property type="match status" value="1"/>
</dbReference>
<dbReference type="Pfam" id="PF13624">
    <property type="entry name" value="SurA_N_3"/>
    <property type="match status" value="1"/>
</dbReference>
<dbReference type="InterPro" id="IPR050245">
    <property type="entry name" value="PrsA_foldase"/>
</dbReference>
<protein>
    <submittedName>
        <fullName evidence="5">Parvulin peptidyl-prolyl isomerase</fullName>
    </submittedName>
</protein>
<keyword evidence="1" id="KW-0697">Rotamase</keyword>
<dbReference type="InterPro" id="IPR046357">
    <property type="entry name" value="PPIase_dom_sf"/>
</dbReference>
<dbReference type="Gene3D" id="1.10.4030.10">
    <property type="entry name" value="Porin chaperone SurA, peptide-binding domain"/>
    <property type="match status" value="1"/>
</dbReference>
<evidence type="ECO:0000259" key="4">
    <source>
        <dbReference type="PROSITE" id="PS50198"/>
    </source>
</evidence>
<dbReference type="Pfam" id="PF00639">
    <property type="entry name" value="Rotamase"/>
    <property type="match status" value="1"/>
</dbReference>
<evidence type="ECO:0000256" key="3">
    <source>
        <dbReference type="SAM" id="SignalP"/>
    </source>
</evidence>
<dbReference type="InterPro" id="IPR000297">
    <property type="entry name" value="PPIase_PpiC"/>
</dbReference>
<dbReference type="InterPro" id="IPR023058">
    <property type="entry name" value="PPIase_PpiC_CS"/>
</dbReference>
<dbReference type="PANTHER" id="PTHR47245">
    <property type="entry name" value="PEPTIDYLPROLYL ISOMERASE"/>
    <property type="match status" value="1"/>
</dbReference>
<evidence type="ECO:0000313" key="5">
    <source>
        <dbReference type="EMBL" id="RNM37101.1"/>
    </source>
</evidence>
<evidence type="ECO:0000256" key="2">
    <source>
        <dbReference type="SAM" id="MobiDB-lite"/>
    </source>
</evidence>
<dbReference type="PROSITE" id="PS51257">
    <property type="entry name" value="PROKAR_LIPOPROTEIN"/>
    <property type="match status" value="1"/>
</dbReference>
<evidence type="ECO:0000256" key="1">
    <source>
        <dbReference type="PROSITE-ProRule" id="PRU00278"/>
    </source>
</evidence>
<keyword evidence="6" id="KW-1185">Reference proteome</keyword>
<dbReference type="AlphaFoldDB" id="A0A3N0IJC9"/>
<feature type="chain" id="PRO_5018189242" evidence="3">
    <location>
        <begin position="23"/>
        <end position="393"/>
    </location>
</feature>
<dbReference type="Gene3D" id="3.10.50.40">
    <property type="match status" value="1"/>
</dbReference>
<feature type="compositionally biased region" description="Polar residues" evidence="2">
    <location>
        <begin position="377"/>
        <end position="393"/>
    </location>
</feature>
<dbReference type="Proteomes" id="UP000271472">
    <property type="component" value="Unassembled WGS sequence"/>
</dbReference>
<keyword evidence="1 5" id="KW-0413">Isomerase</keyword>
<comment type="caution">
    <text evidence="5">The sequence shown here is derived from an EMBL/GenBank/DDBJ whole genome shotgun (WGS) entry which is preliminary data.</text>
</comment>
<feature type="signal peptide" evidence="3">
    <location>
        <begin position="1"/>
        <end position="22"/>
    </location>
</feature>
<gene>
    <name evidence="5" type="ORF">DMP05_01805</name>
</gene>
<dbReference type="SUPFAM" id="SSF109998">
    <property type="entry name" value="Triger factor/SurA peptide-binding domain-like"/>
    <property type="match status" value="1"/>
</dbReference>
<sequence length="393" mass="42993">MKKMNFLKIACAAALSAACCFAAVGCSQTKSDSGDVSVSDTSEGVAATVNGTEIGEKAVTSYIANFRSMSNLESDADWAQWLVDNNYTASDIREEVINYYASQELIRQAAEENDIKVESSEIDSQVQQMRSYYDSDEDWENALKQIGTTESQYRSLLEVSMLQQALQEKVAQPEDPTDEELLQYAQMYATYYNGAKKSSHILFNSDDEATAQEVLDKINSGELDFAEAAKEYSRDEGSKEDGGNVGWDKLTSFVDEYQTALDGLEEGQVSGLVTSSYGIHIIKCTQVFNAPEEVTSIDQLPSEFMDSIKSTLESSAKQQAYSQWYQDYKSNADIQINDMPSGLVYDVSLDGVEPSSTSASTESDASTSADSSTESSVENASTESSQPAETKTN</sequence>
<dbReference type="EMBL" id="QIBZ01000002">
    <property type="protein sequence ID" value="RNM37101.1"/>
    <property type="molecule type" value="Genomic_DNA"/>
</dbReference>